<dbReference type="Gene3D" id="1.10.10.10">
    <property type="entry name" value="Winged helix-like DNA-binding domain superfamily/Winged helix DNA-binding domain"/>
    <property type="match status" value="1"/>
</dbReference>
<dbReference type="PANTHER" id="PTHR43132:SF2">
    <property type="entry name" value="ARSENICAL RESISTANCE OPERON REPRESSOR ARSR-RELATED"/>
    <property type="match status" value="1"/>
</dbReference>
<dbReference type="InterPro" id="IPR036388">
    <property type="entry name" value="WH-like_DNA-bd_sf"/>
</dbReference>
<keyword evidence="6" id="KW-1185">Reference proteome</keyword>
<dbReference type="GO" id="GO:0003677">
    <property type="term" value="F:DNA binding"/>
    <property type="evidence" value="ECO:0007669"/>
    <property type="project" value="UniProtKB-KW"/>
</dbReference>
<dbReference type="Proteomes" id="UP000622890">
    <property type="component" value="Unassembled WGS sequence"/>
</dbReference>
<evidence type="ECO:0000256" key="1">
    <source>
        <dbReference type="ARBA" id="ARBA00023015"/>
    </source>
</evidence>
<dbReference type="GO" id="GO:0003700">
    <property type="term" value="F:DNA-binding transcription factor activity"/>
    <property type="evidence" value="ECO:0007669"/>
    <property type="project" value="InterPro"/>
</dbReference>
<feature type="domain" description="HTH arsR-type" evidence="4">
    <location>
        <begin position="1"/>
        <end position="95"/>
    </location>
</feature>
<dbReference type="PROSITE" id="PS50987">
    <property type="entry name" value="HTH_ARSR_2"/>
    <property type="match status" value="1"/>
</dbReference>
<keyword evidence="3" id="KW-0804">Transcription</keyword>
<proteinExistence type="predicted"/>
<dbReference type="PRINTS" id="PR00778">
    <property type="entry name" value="HTHARSR"/>
</dbReference>
<keyword evidence="2" id="KW-0238">DNA-binding</keyword>
<sequence length="113" mass="11912">MELLTAASALGALAHEYRLQAFRLLVQAGPAGLTPGSIAANIGISAASMSFHIKDLLRAGLVQQRHEGRQIFYSARFEAMNELIAYLTENYCGGNPCSPMGQPACAAASPESS</sequence>
<protein>
    <submittedName>
        <fullName evidence="5">Helix-turn-helix transcriptional regulator</fullName>
    </submittedName>
</protein>
<dbReference type="CDD" id="cd00090">
    <property type="entry name" value="HTH_ARSR"/>
    <property type="match status" value="1"/>
</dbReference>
<dbReference type="InterPro" id="IPR011991">
    <property type="entry name" value="ArsR-like_HTH"/>
</dbReference>
<comment type="caution">
    <text evidence="5">The sequence shown here is derived from an EMBL/GenBank/DDBJ whole genome shotgun (WGS) entry which is preliminary data.</text>
</comment>
<evidence type="ECO:0000259" key="4">
    <source>
        <dbReference type="PROSITE" id="PS50987"/>
    </source>
</evidence>
<accession>A0A934SWS7</accession>
<dbReference type="InterPro" id="IPR001845">
    <property type="entry name" value="HTH_ArsR_DNA-bd_dom"/>
</dbReference>
<evidence type="ECO:0000256" key="2">
    <source>
        <dbReference type="ARBA" id="ARBA00023125"/>
    </source>
</evidence>
<dbReference type="RefSeq" id="WP_200596872.1">
    <property type="nucleotide sequence ID" value="NZ_JAEPBG010000016.1"/>
</dbReference>
<reference evidence="5" key="1">
    <citation type="submission" date="2021-01" db="EMBL/GenBank/DDBJ databases">
        <title>Genome sequence of strain Noviherbaspirillum sp. DKR-6.</title>
        <authorList>
            <person name="Chaudhary D.K."/>
        </authorList>
    </citation>
    <scope>NUCLEOTIDE SEQUENCE</scope>
    <source>
        <strain evidence="5">DKR-6</strain>
    </source>
</reference>
<keyword evidence="1" id="KW-0805">Transcription regulation</keyword>
<dbReference type="InterPro" id="IPR051011">
    <property type="entry name" value="Metal_resp_trans_reg"/>
</dbReference>
<dbReference type="SUPFAM" id="SSF46785">
    <property type="entry name" value="Winged helix' DNA-binding domain"/>
    <property type="match status" value="1"/>
</dbReference>
<name>A0A934SWS7_9BURK</name>
<dbReference type="EMBL" id="JAEPBG010000016">
    <property type="protein sequence ID" value="MBK4738015.1"/>
    <property type="molecule type" value="Genomic_DNA"/>
</dbReference>
<dbReference type="NCBIfam" id="NF033788">
    <property type="entry name" value="HTH_metalloreg"/>
    <property type="match status" value="1"/>
</dbReference>
<dbReference type="InterPro" id="IPR036390">
    <property type="entry name" value="WH_DNA-bd_sf"/>
</dbReference>
<dbReference type="PANTHER" id="PTHR43132">
    <property type="entry name" value="ARSENICAL RESISTANCE OPERON REPRESSOR ARSR-RELATED"/>
    <property type="match status" value="1"/>
</dbReference>
<dbReference type="AlphaFoldDB" id="A0A934SWS7"/>
<evidence type="ECO:0000256" key="3">
    <source>
        <dbReference type="ARBA" id="ARBA00023163"/>
    </source>
</evidence>
<organism evidence="5 6">
    <name type="scientific">Noviherbaspirillum pedocola</name>
    <dbReference type="NCBI Taxonomy" id="2801341"/>
    <lineage>
        <taxon>Bacteria</taxon>
        <taxon>Pseudomonadati</taxon>
        <taxon>Pseudomonadota</taxon>
        <taxon>Betaproteobacteria</taxon>
        <taxon>Burkholderiales</taxon>
        <taxon>Oxalobacteraceae</taxon>
        <taxon>Noviherbaspirillum</taxon>
    </lineage>
</organism>
<gene>
    <name evidence="5" type="ORF">JJB74_25615</name>
</gene>
<dbReference type="SMART" id="SM00418">
    <property type="entry name" value="HTH_ARSR"/>
    <property type="match status" value="1"/>
</dbReference>
<evidence type="ECO:0000313" key="6">
    <source>
        <dbReference type="Proteomes" id="UP000622890"/>
    </source>
</evidence>
<evidence type="ECO:0000313" key="5">
    <source>
        <dbReference type="EMBL" id="MBK4738015.1"/>
    </source>
</evidence>
<dbReference type="Pfam" id="PF12840">
    <property type="entry name" value="HTH_20"/>
    <property type="match status" value="1"/>
</dbReference>